<dbReference type="InterPro" id="IPR039513">
    <property type="entry name" value="PL-6"/>
</dbReference>
<organism evidence="3 4">
    <name type="scientific">Aporhodopirellula rubra</name>
    <dbReference type="NCBI Taxonomy" id="980271"/>
    <lineage>
        <taxon>Bacteria</taxon>
        <taxon>Pseudomonadati</taxon>
        <taxon>Planctomycetota</taxon>
        <taxon>Planctomycetia</taxon>
        <taxon>Pirellulales</taxon>
        <taxon>Pirellulaceae</taxon>
        <taxon>Aporhodopirellula</taxon>
    </lineage>
</organism>
<feature type="chain" id="PRO_5030727967" evidence="2">
    <location>
        <begin position="23"/>
        <end position="475"/>
    </location>
</feature>
<reference evidence="3 4" key="1">
    <citation type="submission" date="2020-08" db="EMBL/GenBank/DDBJ databases">
        <title>Genomic Encyclopedia of Type Strains, Phase III (KMG-III): the genomes of soil and plant-associated and newly described type strains.</title>
        <authorList>
            <person name="Whitman W."/>
        </authorList>
    </citation>
    <scope>NUCLEOTIDE SEQUENCE [LARGE SCALE GENOMIC DNA]</scope>
    <source>
        <strain evidence="3 4">CECT 8075</strain>
    </source>
</reference>
<gene>
    <name evidence="3" type="ORF">FHS27_003119</name>
</gene>
<comment type="caution">
    <text evidence="3">The sequence shown here is derived from an EMBL/GenBank/DDBJ whole genome shotgun (WGS) entry which is preliminary data.</text>
</comment>
<name>A0A7W5E089_9BACT</name>
<dbReference type="RefSeq" id="WP_184305666.1">
    <property type="nucleotide sequence ID" value="NZ_JACHXU010000010.1"/>
</dbReference>
<dbReference type="Gene3D" id="2.160.20.10">
    <property type="entry name" value="Single-stranded right-handed beta-helix, Pectin lyase-like"/>
    <property type="match status" value="1"/>
</dbReference>
<dbReference type="InterPro" id="IPR011050">
    <property type="entry name" value="Pectin_lyase_fold/virulence"/>
</dbReference>
<keyword evidence="2" id="KW-0732">Signal</keyword>
<dbReference type="EMBL" id="JACHXU010000010">
    <property type="protein sequence ID" value="MBB3207298.1"/>
    <property type="molecule type" value="Genomic_DNA"/>
</dbReference>
<evidence type="ECO:0000313" key="4">
    <source>
        <dbReference type="Proteomes" id="UP000536179"/>
    </source>
</evidence>
<evidence type="ECO:0000256" key="1">
    <source>
        <dbReference type="SAM" id="MobiDB-lite"/>
    </source>
</evidence>
<evidence type="ECO:0000256" key="2">
    <source>
        <dbReference type="SAM" id="SignalP"/>
    </source>
</evidence>
<proteinExistence type="predicted"/>
<dbReference type="InterPro" id="IPR012334">
    <property type="entry name" value="Pectin_lyas_fold"/>
</dbReference>
<evidence type="ECO:0000313" key="3">
    <source>
        <dbReference type="EMBL" id="MBB3207298.1"/>
    </source>
</evidence>
<feature type="region of interest" description="Disordered" evidence="1">
    <location>
        <begin position="456"/>
        <end position="475"/>
    </location>
</feature>
<accession>A0A7W5E089</accession>
<keyword evidence="4" id="KW-1185">Reference proteome</keyword>
<sequence>MNKLPSILVSATFLCSVSFAKATDYFVGNVNALGEVAKSVKAGDTITFASGDWKDVEIKLPDLPGTAEEPITVRALAPGETIITGASNFRFSGQYVVVKDFVFRDLTEVKDAVQFRSDSKTLAEHCRMTECVFDQPTLYKPKGLSTHWLAIYGAHNRVDHCYLGGKSNLGTTLVVRVNEGAGHHRIDHNHFGPRPELGENGGETIRVGTSDVSESDSFTIVEENYFESCDGEVEIISNKSCENIYRRNVFDRCAGSLTLRHGHRCLVEKNLFLGHGKPNTGGVRVIGKDHVVRNNYFEGLRGTSSRATLSLYCGIKDSPLNGYAPVQNARILHNTVIDCDSSLEIGAGEKPGRRIYPKDCLIGGNLFSTTNREIMRTGPSLATIRFVDNASASRNPPHTKDKPIQCRQVTVNWMRDSNGMMRPGISEDFRASARSHISDDIDGDTRPTFAAIGCDEPGASGAAFPTKDTVGPQWK</sequence>
<dbReference type="AlphaFoldDB" id="A0A7W5E089"/>
<dbReference type="SUPFAM" id="SSF51126">
    <property type="entry name" value="Pectin lyase-like"/>
    <property type="match status" value="1"/>
</dbReference>
<dbReference type="GO" id="GO:0045135">
    <property type="term" value="F:poly(beta-D-mannuronate) lyase activity"/>
    <property type="evidence" value="ECO:0007669"/>
    <property type="project" value="UniProtKB-EC"/>
</dbReference>
<dbReference type="Proteomes" id="UP000536179">
    <property type="component" value="Unassembled WGS sequence"/>
</dbReference>
<dbReference type="EC" id="4.2.2.3" evidence="3"/>
<feature type="signal peptide" evidence="2">
    <location>
        <begin position="1"/>
        <end position="22"/>
    </location>
</feature>
<protein>
    <submittedName>
        <fullName evidence="3">Poly(Beta-D-mannuronate) lyase</fullName>
        <ecNumber evidence="3">4.2.2.3</ecNumber>
    </submittedName>
</protein>
<dbReference type="Pfam" id="PF14592">
    <property type="entry name" value="Chondroitinas_B"/>
    <property type="match status" value="1"/>
</dbReference>
<keyword evidence="3" id="KW-0456">Lyase</keyword>
<dbReference type="CDD" id="cd14251">
    <property type="entry name" value="PL-6"/>
    <property type="match status" value="1"/>
</dbReference>